<dbReference type="AlphaFoldDB" id="A0A1H0VSR8"/>
<accession>A0A1H0VSR8</accession>
<feature type="transmembrane region" description="Helical" evidence="1">
    <location>
        <begin position="52"/>
        <end position="76"/>
    </location>
</feature>
<feature type="transmembrane region" description="Helical" evidence="1">
    <location>
        <begin position="265"/>
        <end position="283"/>
    </location>
</feature>
<proteinExistence type="predicted"/>
<keyword evidence="1" id="KW-1133">Transmembrane helix</keyword>
<feature type="transmembrane region" description="Helical" evidence="1">
    <location>
        <begin position="172"/>
        <end position="190"/>
    </location>
</feature>
<evidence type="ECO:0008006" key="4">
    <source>
        <dbReference type="Google" id="ProtNLM"/>
    </source>
</evidence>
<evidence type="ECO:0000256" key="1">
    <source>
        <dbReference type="SAM" id="Phobius"/>
    </source>
</evidence>
<evidence type="ECO:0000313" key="2">
    <source>
        <dbReference type="EMBL" id="SDP81414.1"/>
    </source>
</evidence>
<feature type="transmembrane region" description="Helical" evidence="1">
    <location>
        <begin position="97"/>
        <end position="124"/>
    </location>
</feature>
<keyword evidence="3" id="KW-1185">Reference proteome</keyword>
<dbReference type="RefSeq" id="WP_091383262.1">
    <property type="nucleotide sequence ID" value="NZ_FNDV01000004.1"/>
</dbReference>
<name>A0A1H0VSR8_9PSEU</name>
<feature type="transmembrane region" description="Helical" evidence="1">
    <location>
        <begin position="144"/>
        <end position="165"/>
    </location>
</feature>
<dbReference type="STRING" id="504798.SAMN05421871_104433"/>
<sequence>MTWVAWRQQRAQLMVAFALVALVAAVMVFVRIDVSSMPGDQGQLSDRYNQFLSYVPMVMLVLPVLLGMFAGAPVFAREIEQGTHIFGLTQSISRSRWWATKLAVAGLPIIIAMATLGIVNAWALGPLNFIMSGRMRTPLFESQGLVLGAYTAVAFAIGATAGLLVRNTLAAMAITLGGYTAMLVVVSNAARPAYADPTYSTGLLPTDVWRVESGYLDGAGKPVSIAPEKCGMETIAECLAGQGVRSEFAWFHAGERFWSFQAIEAGLFAALTAAVLALGAWAVHRRLR</sequence>
<evidence type="ECO:0000313" key="3">
    <source>
        <dbReference type="Proteomes" id="UP000199651"/>
    </source>
</evidence>
<gene>
    <name evidence="2" type="ORF">SAMN05192558_11582</name>
</gene>
<keyword evidence="1" id="KW-0472">Membrane</keyword>
<dbReference type="EMBL" id="FNJB01000015">
    <property type="protein sequence ID" value="SDP81414.1"/>
    <property type="molecule type" value="Genomic_DNA"/>
</dbReference>
<protein>
    <recommendedName>
        <fullName evidence="4">ABC-2 family transporter protein</fullName>
    </recommendedName>
</protein>
<keyword evidence="1" id="KW-0812">Transmembrane</keyword>
<dbReference type="Proteomes" id="UP000199651">
    <property type="component" value="Unassembled WGS sequence"/>
</dbReference>
<dbReference type="OrthoDB" id="3579673at2"/>
<reference evidence="3" key="1">
    <citation type="submission" date="2016-10" db="EMBL/GenBank/DDBJ databases">
        <authorList>
            <person name="Varghese N."/>
            <person name="Submissions S."/>
        </authorList>
    </citation>
    <scope>NUCLEOTIDE SEQUENCE [LARGE SCALE GENOMIC DNA]</scope>
    <source>
        <strain evidence="3">IBRC-M 10655</strain>
    </source>
</reference>
<organism evidence="2 3">
    <name type="scientific">Actinokineospora alba</name>
    <dbReference type="NCBI Taxonomy" id="504798"/>
    <lineage>
        <taxon>Bacteria</taxon>
        <taxon>Bacillati</taxon>
        <taxon>Actinomycetota</taxon>
        <taxon>Actinomycetes</taxon>
        <taxon>Pseudonocardiales</taxon>
        <taxon>Pseudonocardiaceae</taxon>
        <taxon>Actinokineospora</taxon>
    </lineage>
</organism>
<feature type="transmembrane region" description="Helical" evidence="1">
    <location>
        <begin position="12"/>
        <end position="32"/>
    </location>
</feature>